<evidence type="ECO:0000313" key="2">
    <source>
        <dbReference type="EMBL" id="QJF50545.1"/>
    </source>
</evidence>
<sequence length="225" mass="24904">MNYHDFRFAGAALRALGSGALWWPDEDLLCVSDLHFGKSERVARRSGQPLPPYETRDTLQRLSADLEATDARCVICLGDSFDDLTAAASLPEEERLWITTLQAGREWVWIEGNHDPGPQDFGGSHVSELTSGPLTFRHIAVPDGTGEVSGHYHPKAHVQARGRRVTRPAFLCDTRRLILPAYGTYTGGLRSYSDTLCRLMQPDALAILTGSVPTCVPMPRQEMTR</sequence>
<dbReference type="PIRSF" id="PIRSF000887">
    <property type="entry name" value="Pesterase_MJ0037"/>
    <property type="match status" value="1"/>
</dbReference>
<dbReference type="InterPro" id="IPR029052">
    <property type="entry name" value="Metallo-depent_PP-like"/>
</dbReference>
<keyword evidence="2" id="KW-0255">Endonuclease</keyword>
<reference evidence="2 3" key="1">
    <citation type="submission" date="2020-02" db="EMBL/GenBank/DDBJ databases">
        <title>Genome sequence of Roseobacter ponti.</title>
        <authorList>
            <person name="Hollensteiner J."/>
            <person name="Schneider D."/>
            <person name="Poehlein A."/>
            <person name="Daniel R."/>
        </authorList>
    </citation>
    <scope>NUCLEOTIDE SEQUENCE [LARGE SCALE GENOMIC DNA]</scope>
    <source>
        <strain evidence="2 3">DSM 106830</strain>
    </source>
</reference>
<protein>
    <submittedName>
        <fullName evidence="2">Ligase-associated DNA damage response endonuclease PdeM</fullName>
        <ecNumber evidence="2">3.1.-.-</ecNumber>
    </submittedName>
</protein>
<keyword evidence="2" id="KW-0540">Nuclease</keyword>
<dbReference type="PANTHER" id="PTHR39323">
    <property type="entry name" value="BLR1149 PROTEIN"/>
    <property type="match status" value="1"/>
</dbReference>
<gene>
    <name evidence="2" type="primary">pdeM</name>
    <name evidence="2" type="ORF">G3256_04925</name>
</gene>
<accession>A0A858SPF0</accession>
<dbReference type="InterPro" id="IPR004843">
    <property type="entry name" value="Calcineurin-like_PHP"/>
</dbReference>
<feature type="domain" description="Calcineurin-like phosphoesterase" evidence="1">
    <location>
        <begin position="29"/>
        <end position="121"/>
    </location>
</feature>
<proteinExistence type="predicted"/>
<dbReference type="EC" id="3.1.-.-" evidence="2"/>
<dbReference type="KEGG" id="rpon:G3256_04925"/>
<dbReference type="RefSeq" id="WP_169639763.1">
    <property type="nucleotide sequence ID" value="NZ_CP048788.1"/>
</dbReference>
<dbReference type="GO" id="GO:0004519">
    <property type="term" value="F:endonuclease activity"/>
    <property type="evidence" value="ECO:0007669"/>
    <property type="project" value="UniProtKB-KW"/>
</dbReference>
<name>A0A858SPF0_9RHOB</name>
<dbReference type="GO" id="GO:0016787">
    <property type="term" value="F:hydrolase activity"/>
    <property type="evidence" value="ECO:0007669"/>
    <property type="project" value="UniProtKB-KW"/>
</dbReference>
<dbReference type="Gene3D" id="3.60.21.10">
    <property type="match status" value="1"/>
</dbReference>
<dbReference type="Pfam" id="PF00149">
    <property type="entry name" value="Metallophos"/>
    <property type="match status" value="1"/>
</dbReference>
<keyword evidence="2" id="KW-0436">Ligase</keyword>
<dbReference type="Proteomes" id="UP000503308">
    <property type="component" value="Chromosome"/>
</dbReference>
<evidence type="ECO:0000259" key="1">
    <source>
        <dbReference type="Pfam" id="PF00149"/>
    </source>
</evidence>
<dbReference type="InterPro" id="IPR026336">
    <property type="entry name" value="PdeM-like"/>
</dbReference>
<dbReference type="GO" id="GO:0016874">
    <property type="term" value="F:ligase activity"/>
    <property type="evidence" value="ECO:0007669"/>
    <property type="project" value="UniProtKB-KW"/>
</dbReference>
<keyword evidence="3" id="KW-1185">Reference proteome</keyword>
<dbReference type="PANTHER" id="PTHR39323:SF1">
    <property type="entry name" value="BLR1149 PROTEIN"/>
    <property type="match status" value="1"/>
</dbReference>
<dbReference type="AlphaFoldDB" id="A0A858SPF0"/>
<dbReference type="EMBL" id="CP048788">
    <property type="protein sequence ID" value="QJF50545.1"/>
    <property type="molecule type" value="Genomic_DNA"/>
</dbReference>
<organism evidence="2 3">
    <name type="scientific">Roseobacter ponti</name>
    <dbReference type="NCBI Taxonomy" id="1891787"/>
    <lineage>
        <taxon>Bacteria</taxon>
        <taxon>Pseudomonadati</taxon>
        <taxon>Pseudomonadota</taxon>
        <taxon>Alphaproteobacteria</taxon>
        <taxon>Rhodobacterales</taxon>
        <taxon>Roseobacteraceae</taxon>
        <taxon>Roseobacter</taxon>
    </lineage>
</organism>
<dbReference type="SUPFAM" id="SSF56300">
    <property type="entry name" value="Metallo-dependent phosphatases"/>
    <property type="match status" value="1"/>
</dbReference>
<evidence type="ECO:0000313" key="3">
    <source>
        <dbReference type="Proteomes" id="UP000503308"/>
    </source>
</evidence>
<dbReference type="InterPro" id="IPR024173">
    <property type="entry name" value="Pesterase_MJ0037-like"/>
</dbReference>
<dbReference type="NCBIfam" id="TIGR04123">
    <property type="entry name" value="P_estr_lig_assc"/>
    <property type="match status" value="1"/>
</dbReference>
<keyword evidence="2" id="KW-0378">Hydrolase</keyword>